<dbReference type="AlphaFoldDB" id="A0A7K1V0G3"/>
<dbReference type="CDD" id="cd00081">
    <property type="entry name" value="Hint"/>
    <property type="match status" value="1"/>
</dbReference>
<dbReference type="GO" id="GO:0004519">
    <property type="term" value="F:endonuclease activity"/>
    <property type="evidence" value="ECO:0007669"/>
    <property type="project" value="UniProtKB-KW"/>
</dbReference>
<dbReference type="Pfam" id="PF14890">
    <property type="entry name" value="Intein_splicing"/>
    <property type="match status" value="1"/>
</dbReference>
<dbReference type="Gene3D" id="3.10.28.10">
    <property type="entry name" value="Homing endonucleases"/>
    <property type="match status" value="1"/>
</dbReference>
<dbReference type="GO" id="GO:0016539">
    <property type="term" value="P:intein-mediated protein splicing"/>
    <property type="evidence" value="ECO:0007669"/>
    <property type="project" value="InterPro"/>
</dbReference>
<dbReference type="InterPro" id="IPR006142">
    <property type="entry name" value="INTEIN"/>
</dbReference>
<dbReference type="SUPFAM" id="SSF51294">
    <property type="entry name" value="Hedgehog/intein (Hint) domain"/>
    <property type="match status" value="1"/>
</dbReference>
<evidence type="ECO:0000313" key="3">
    <source>
        <dbReference type="Proteomes" id="UP000466794"/>
    </source>
</evidence>
<dbReference type="PROSITE" id="PS50819">
    <property type="entry name" value="INTEIN_ENDONUCLEASE"/>
    <property type="match status" value="1"/>
</dbReference>
<dbReference type="InterPro" id="IPR004860">
    <property type="entry name" value="LAGLIDADG_dom"/>
</dbReference>
<comment type="caution">
    <text evidence="2">The sequence shown here is derived from an EMBL/GenBank/DDBJ whole genome shotgun (WGS) entry which is preliminary data.</text>
</comment>
<reference evidence="2 3" key="1">
    <citation type="submission" date="2019-12" db="EMBL/GenBank/DDBJ databases">
        <title>Nocardia sp. nov. ET3-3 isolated from soil.</title>
        <authorList>
            <person name="Kanchanasin P."/>
            <person name="Tanasupawat S."/>
            <person name="Yuki M."/>
            <person name="Kudo T."/>
        </authorList>
    </citation>
    <scope>NUCLEOTIDE SEQUENCE [LARGE SCALE GENOMIC DNA]</scope>
    <source>
        <strain evidence="2 3">ET3-3</strain>
    </source>
</reference>
<keyword evidence="3" id="KW-1185">Reference proteome</keyword>
<dbReference type="EMBL" id="WRPP01000004">
    <property type="protein sequence ID" value="MVU79982.1"/>
    <property type="molecule type" value="Genomic_DNA"/>
</dbReference>
<evidence type="ECO:0000259" key="1">
    <source>
        <dbReference type="PROSITE" id="PS50819"/>
    </source>
</evidence>
<keyword evidence="2" id="KW-0540">Nuclease</keyword>
<keyword evidence="2" id="KW-0255">Endonuclease</keyword>
<protein>
    <submittedName>
        <fullName evidence="2">Endonuclease</fullName>
    </submittedName>
</protein>
<proteinExistence type="predicted"/>
<dbReference type="InterPro" id="IPR027434">
    <property type="entry name" value="Homing_endonucl"/>
</dbReference>
<keyword evidence="2" id="KW-0378">Hydrolase</keyword>
<sequence length="450" mass="50086">MVPTNHARDESIGKCTNNFNSKLGGLAQSARVFRADNGAAISVKSLHRNGERPLVWSLDERMRFVPRPVSSVTSGPGEVMRVRLASGRSVELSTAARLLTIDGWKDLEALAPDDRVAIPRWVPHTLHPKEMPDAEAVMLAHMIGDGSFVKRQPIRYASIDEENLSAVTAAATHFGITAIRDEYAAARVTTLRLPAPYRLTHGRRNPIAAWLDELGLFGLRSHEKFVPEPVFAFPTSQVAIFLRHLWATDGSIRWDGKGRQARIYYASTSWQLINDVANLLLRLEVHGRIRRVRKPGYRDCFHLTIDGTDNQITFLYDVGAHGARGVAGEAMLTQLDKLEPNPNVDTVPKEIWNAVRTILEARQMTHREFQAAMGSQYCGSAMWKRSLGRARLARAAYILDAPELAILCNNDVFWDRITEVTSLGEQEVFSVYVPGTENLIADSVSVKAGM</sequence>
<dbReference type="PRINTS" id="PR00379">
    <property type="entry name" value="INTEIN"/>
</dbReference>
<evidence type="ECO:0000313" key="2">
    <source>
        <dbReference type="EMBL" id="MVU79982.1"/>
    </source>
</evidence>
<accession>A0A7K1V0G3</accession>
<dbReference type="Pfam" id="PF14528">
    <property type="entry name" value="LAGLIDADG_3"/>
    <property type="match status" value="1"/>
</dbReference>
<dbReference type="InterPro" id="IPR036844">
    <property type="entry name" value="Hint_dom_sf"/>
</dbReference>
<dbReference type="Gene3D" id="2.170.16.10">
    <property type="entry name" value="Hedgehog/Intein (Hint) domain"/>
    <property type="match status" value="2"/>
</dbReference>
<name>A0A7K1V0G3_9NOCA</name>
<dbReference type="SUPFAM" id="SSF55608">
    <property type="entry name" value="Homing endonucleases"/>
    <property type="match status" value="1"/>
</dbReference>
<gene>
    <name evidence="2" type="ORF">GPX89_22395</name>
</gene>
<feature type="domain" description="DOD-type homing endonuclease" evidence="1">
    <location>
        <begin position="138"/>
        <end position="285"/>
    </location>
</feature>
<dbReference type="InterPro" id="IPR004042">
    <property type="entry name" value="Intein_endonuc_central"/>
</dbReference>
<organism evidence="2 3">
    <name type="scientific">Nocardia terrae</name>
    <dbReference type="NCBI Taxonomy" id="2675851"/>
    <lineage>
        <taxon>Bacteria</taxon>
        <taxon>Bacillati</taxon>
        <taxon>Actinomycetota</taxon>
        <taxon>Actinomycetes</taxon>
        <taxon>Mycobacteriales</taxon>
        <taxon>Nocardiaceae</taxon>
        <taxon>Nocardia</taxon>
    </lineage>
</organism>
<dbReference type="Proteomes" id="UP000466794">
    <property type="component" value="Unassembled WGS sequence"/>
</dbReference>